<dbReference type="Proteomes" id="UP000011115">
    <property type="component" value="Unassembled WGS sequence"/>
</dbReference>
<keyword evidence="1" id="KW-1133">Transmembrane helix</keyword>
<sequence>MTLRLALLLSHRHLVPAFSIFTFWTIGWYGTALRNYSAKRRLLLSSPFLSSSFRASYIGTKGGVCPFGELPKYTKLVNVDQRRPVLRTKVGICGALRLHLVLDNGYNLDYITLEVVAYLGLPRLQRNYPYTMEGCKGTKGVRVSFTRGTSKMNGGTQVPAKEPTIEGVMDAVMGCSNIQGKTDLSCEGVKEPQVSGTNDNVDQLNRSDSMSISIVEDPIACFVHRDHVLEHASENDINPLRCKAFPPKDGNLFFEDESTLVGKECDEGEGGVCCLITSSSWRVSLFGSMTNAFEPIGSHTHENTLEEVDLRDTFLYYLFTYDDAHAVEWSMLLGGTNAHLINGGAPDPVLWTFYPFHPNGYLKVFELVAVSSFGWYYHVVEKNNHCPCCTFVGLIAMTIEDVWL</sequence>
<reference evidence="2" key="2">
    <citation type="submission" date="2015-06" db="UniProtKB">
        <authorList>
            <consortium name="EnsemblPlants"/>
        </authorList>
    </citation>
    <scope>IDENTIFICATION</scope>
    <source>
        <strain evidence="2">DM1-3 516 R44</strain>
    </source>
</reference>
<reference evidence="3" key="1">
    <citation type="journal article" date="2011" name="Nature">
        <title>Genome sequence and analysis of the tuber crop potato.</title>
        <authorList>
            <consortium name="The Potato Genome Sequencing Consortium"/>
        </authorList>
    </citation>
    <scope>NUCLEOTIDE SEQUENCE [LARGE SCALE GENOMIC DNA]</scope>
    <source>
        <strain evidence="3">cv. DM1-3 516 R44</strain>
    </source>
</reference>
<evidence type="ECO:0000313" key="3">
    <source>
        <dbReference type="Proteomes" id="UP000011115"/>
    </source>
</evidence>
<keyword evidence="3" id="KW-1185">Reference proteome</keyword>
<name>M1DA59_SOLTU</name>
<dbReference type="InParanoid" id="M1DA59"/>
<dbReference type="HOGENOM" id="CLU_682254_0_0_1"/>
<evidence type="ECO:0000256" key="1">
    <source>
        <dbReference type="SAM" id="Phobius"/>
    </source>
</evidence>
<keyword evidence="1" id="KW-0812">Transmembrane</keyword>
<organism evidence="2 3">
    <name type="scientific">Solanum tuberosum</name>
    <name type="common">Potato</name>
    <dbReference type="NCBI Taxonomy" id="4113"/>
    <lineage>
        <taxon>Eukaryota</taxon>
        <taxon>Viridiplantae</taxon>
        <taxon>Streptophyta</taxon>
        <taxon>Embryophyta</taxon>
        <taxon>Tracheophyta</taxon>
        <taxon>Spermatophyta</taxon>
        <taxon>Magnoliopsida</taxon>
        <taxon>eudicotyledons</taxon>
        <taxon>Gunneridae</taxon>
        <taxon>Pentapetalae</taxon>
        <taxon>asterids</taxon>
        <taxon>lamiids</taxon>
        <taxon>Solanales</taxon>
        <taxon>Solanaceae</taxon>
        <taxon>Solanoideae</taxon>
        <taxon>Solaneae</taxon>
        <taxon>Solanum</taxon>
    </lineage>
</organism>
<dbReference type="PaxDb" id="4113-PGSC0003DMT400085735"/>
<dbReference type="AlphaFoldDB" id="M1DA59"/>
<protein>
    <submittedName>
        <fullName evidence="2">Uncharacterized protein</fullName>
    </submittedName>
</protein>
<evidence type="ECO:0000313" key="2">
    <source>
        <dbReference type="EnsemblPlants" id="PGSC0003DMT400085735"/>
    </source>
</evidence>
<proteinExistence type="predicted"/>
<dbReference type="Gramene" id="PGSC0003DMT400085735">
    <property type="protein sequence ID" value="PGSC0003DMT400085735"/>
    <property type="gene ID" value="PGSC0003DMG400035306"/>
</dbReference>
<keyword evidence="1" id="KW-0472">Membrane</keyword>
<accession>M1DA59</accession>
<feature type="transmembrane region" description="Helical" evidence="1">
    <location>
        <begin position="14"/>
        <end position="33"/>
    </location>
</feature>
<dbReference type="EnsemblPlants" id="PGSC0003DMT400085735">
    <property type="protein sequence ID" value="PGSC0003DMT400085735"/>
    <property type="gene ID" value="PGSC0003DMG400035306"/>
</dbReference>